<protein>
    <submittedName>
        <fullName evidence="3">Glycosyltransferase</fullName>
    </submittedName>
</protein>
<sequence>MSRRWIVIDPGFEHQDSHHMVVNNQIVSACSDDNVVIVSGKNLEHSTVDLNAEIIPFFDINLYPVNYHNLPNAEYIEIRDNFSQKLLSLFNLIELNQNDCLIIHTAFSYLYEAIARVLLKLNATSYSVFISTMFSPGRVVEFGECTTASIREFMRHKFAFSLFDKLKNEQGVNFFIDSPTQMYVDAYQMIWPNGEVRLHPSVCGGGIEVNKPSGNKVLAYLGGPKWDKGIEFTVDAICEIGNSCPDTEFVFHYNDEFPGSDVYQPLINKLENSGTPNVSIIRGNLKKAQYEALLASASCYLMLYDPEGYGHKTSGVLWDVLRHAQGKRVIVSANTWHEKELTLIGATFGSVEYGNSQQLATTLRESTFEPLSPRLYHSSYLQTLLGDFGEHIKQRISCQQEDANTNPDHKLKKILVVRTHYGHFTKLSGPGGFVEYLPENGYEATEVLVPLGHQDAKFANDGKRWEVFEKFSKILKSYQVNSFDIESEILKNFNQYDVIHFVDGEHAGLLVAMAKMKGLLNNGPKIVATFHQPDDVMKELVSEPSFLSAFDTIHLMSPCQKEAFLRLGVPEEKLVVVPHGVSAEHYKPSIAFDLAGPAKSEVETIQRQLKGKKVCLTVGNWLRDYDMFLEVARAFREREDVYFVALSRGLELELSNEDKNILLFNEGVEDRTLHWFYRRAELMFLPLKGGAANNAVLEAIAANTLIVTSDLKSSRFYTKNNGLFYSESSEVLSILSNLDGINNDIRIGRHRLSWKAIAKNMIDKLYERY</sequence>
<dbReference type="SUPFAM" id="SSF53756">
    <property type="entry name" value="UDP-Glycosyltransferase/glycogen phosphorylase"/>
    <property type="match status" value="2"/>
</dbReference>
<dbReference type="RefSeq" id="WP_163085691.1">
    <property type="nucleotide sequence ID" value="NZ_JAAAWN010000013.1"/>
</dbReference>
<gene>
    <name evidence="3" type="ORF">GTH32_10970</name>
</gene>
<accession>A0A7X5LN53</accession>
<name>A0A7X5LN53_9ALTE</name>
<keyword evidence="1 3" id="KW-0808">Transferase</keyword>
<feature type="domain" description="Glycosyltransferase subfamily 4-like N-terminal" evidence="2">
    <location>
        <begin position="488"/>
        <end position="584"/>
    </location>
</feature>
<dbReference type="Pfam" id="PF13692">
    <property type="entry name" value="Glyco_trans_1_4"/>
    <property type="match status" value="1"/>
</dbReference>
<evidence type="ECO:0000259" key="2">
    <source>
        <dbReference type="Pfam" id="PF13439"/>
    </source>
</evidence>
<comment type="caution">
    <text evidence="3">The sequence shown here is derived from an EMBL/GenBank/DDBJ whole genome shotgun (WGS) entry which is preliminary data.</text>
</comment>
<dbReference type="CDD" id="cd03801">
    <property type="entry name" value="GT4_PimA-like"/>
    <property type="match status" value="1"/>
</dbReference>
<dbReference type="Gene3D" id="3.40.50.2000">
    <property type="entry name" value="Glycogen Phosphorylase B"/>
    <property type="match status" value="3"/>
</dbReference>
<dbReference type="GO" id="GO:0009103">
    <property type="term" value="P:lipopolysaccharide biosynthetic process"/>
    <property type="evidence" value="ECO:0007669"/>
    <property type="project" value="TreeGrafter"/>
</dbReference>
<dbReference type="PROSITE" id="PS51257">
    <property type="entry name" value="PROKAR_LIPOPROTEIN"/>
    <property type="match status" value="1"/>
</dbReference>
<proteinExistence type="predicted"/>
<dbReference type="PANTHER" id="PTHR46401:SF2">
    <property type="entry name" value="GLYCOSYLTRANSFERASE WBBK-RELATED"/>
    <property type="match status" value="1"/>
</dbReference>
<keyword evidence="4" id="KW-1185">Reference proteome</keyword>
<reference evidence="3 4" key="1">
    <citation type="submission" date="2020-01" db="EMBL/GenBank/DDBJ databases">
        <authorList>
            <person name="Chen J."/>
            <person name="Zhu S."/>
            <person name="Yang J."/>
        </authorList>
    </citation>
    <scope>NUCLEOTIDE SEQUENCE [LARGE SCALE GENOMIC DNA]</scope>
    <source>
        <strain evidence="3 4">345S023</strain>
    </source>
</reference>
<dbReference type="AlphaFoldDB" id="A0A7X5LN53"/>
<evidence type="ECO:0000313" key="3">
    <source>
        <dbReference type="EMBL" id="NDV91705.1"/>
    </source>
</evidence>
<dbReference type="GO" id="GO:0016757">
    <property type="term" value="F:glycosyltransferase activity"/>
    <property type="evidence" value="ECO:0007669"/>
    <property type="project" value="TreeGrafter"/>
</dbReference>
<dbReference type="Proteomes" id="UP000470213">
    <property type="component" value="Unassembled WGS sequence"/>
</dbReference>
<evidence type="ECO:0000256" key="1">
    <source>
        <dbReference type="ARBA" id="ARBA00022679"/>
    </source>
</evidence>
<dbReference type="Pfam" id="PF13439">
    <property type="entry name" value="Glyco_transf_4"/>
    <property type="match status" value="1"/>
</dbReference>
<dbReference type="InterPro" id="IPR028098">
    <property type="entry name" value="Glyco_trans_4-like_N"/>
</dbReference>
<dbReference type="EMBL" id="JAAAWN010000013">
    <property type="protein sequence ID" value="NDV91705.1"/>
    <property type="molecule type" value="Genomic_DNA"/>
</dbReference>
<evidence type="ECO:0000313" key="4">
    <source>
        <dbReference type="Proteomes" id="UP000470213"/>
    </source>
</evidence>
<organism evidence="3 4">
    <name type="scientific">Alteromonas profundi</name>
    <dbReference type="NCBI Taxonomy" id="2696062"/>
    <lineage>
        <taxon>Bacteria</taxon>
        <taxon>Pseudomonadati</taxon>
        <taxon>Pseudomonadota</taxon>
        <taxon>Gammaproteobacteria</taxon>
        <taxon>Alteromonadales</taxon>
        <taxon>Alteromonadaceae</taxon>
        <taxon>Alteromonas/Salinimonas group</taxon>
        <taxon>Alteromonas</taxon>
    </lineage>
</organism>
<dbReference type="PANTHER" id="PTHR46401">
    <property type="entry name" value="GLYCOSYLTRANSFERASE WBBK-RELATED"/>
    <property type="match status" value="1"/>
</dbReference>